<dbReference type="InterPro" id="IPR021530">
    <property type="entry name" value="AllH-like"/>
</dbReference>
<evidence type="ECO:0000313" key="1">
    <source>
        <dbReference type="EMBL" id="AEG97571.1"/>
    </source>
</evidence>
<dbReference type="HOGENOM" id="CLU_072005_1_0_6"/>
<dbReference type="KEGG" id="eae:EAE_13285"/>
<dbReference type="eggNOG" id="ENOG502Z84Q">
    <property type="taxonomic scope" value="Bacteria"/>
</dbReference>
<dbReference type="Pfam" id="PF11392">
    <property type="entry name" value="AllH"/>
    <property type="match status" value="1"/>
</dbReference>
<proteinExistence type="predicted"/>
<evidence type="ECO:0008006" key="3">
    <source>
        <dbReference type="Google" id="ProtNLM"/>
    </source>
</evidence>
<reference evidence="1 2" key="1">
    <citation type="journal article" date="2012" name="J. Bacteriol.">
        <title>Complete genome sequence of Enterobacter aerogenes KCTC 2190.</title>
        <authorList>
            <person name="Shin S.H."/>
            <person name="Kim S."/>
            <person name="Kim J.Y."/>
            <person name="Lee S."/>
            <person name="Um Y."/>
            <person name="Oh M.K."/>
            <person name="Kim Y.R."/>
            <person name="Lee J."/>
            <person name="Yang K.S."/>
        </authorList>
    </citation>
    <scope>NUCLEOTIDE SEQUENCE [LARGE SCALE GENOMIC DNA]</scope>
    <source>
        <strain evidence="1 2">KCTC 2190</strain>
    </source>
</reference>
<protein>
    <recommendedName>
        <fullName evidence="3">DUF2877 domain-containing protein</fullName>
    </recommendedName>
</protein>
<dbReference type="AlphaFoldDB" id="A0A0H3FPV6"/>
<evidence type="ECO:0000313" key="2">
    <source>
        <dbReference type="Proteomes" id="UP000008881"/>
    </source>
</evidence>
<dbReference type="GeneID" id="93310836"/>
<dbReference type="Proteomes" id="UP000008881">
    <property type="component" value="Chromosome"/>
</dbReference>
<name>A0A0H3FPV6_KLEAK</name>
<dbReference type="RefSeq" id="WP_015704655.1">
    <property type="nucleotide sequence ID" value="NC_015663.1"/>
</dbReference>
<accession>A0A0H3FPV6</accession>
<dbReference type="PATRIC" id="fig|1028307.3.peg.2651"/>
<organism evidence="1 2">
    <name type="scientific">Klebsiella aerogenes (strain ATCC 13048 / DSM 30053 / CCUG 1429 / JCM 1235 / KCTC 2190 / NBRC 13534 / NCIMB 10102 / NCTC 10006 / CDC 819-56)</name>
    <name type="common">Enterobacter aerogenes</name>
    <dbReference type="NCBI Taxonomy" id="1028307"/>
    <lineage>
        <taxon>Bacteria</taxon>
        <taxon>Pseudomonadati</taxon>
        <taxon>Pseudomonadota</taxon>
        <taxon>Gammaproteobacteria</taxon>
        <taxon>Enterobacterales</taxon>
        <taxon>Enterobacteriaceae</taxon>
        <taxon>Klebsiella/Raoultella group</taxon>
        <taxon>Klebsiella</taxon>
    </lineage>
</organism>
<sequence>MQALTADEGFLSQRGGGQVEQVFTHAVNLLIPGKPGLLTLLCETSDNAPNSCRLALTHFDNLFRPGESVRFTDSGIYIGDNTWIDIHRCERWQTPQAVLNAATFNQIAWRRWRDIIVTQLHEDDTLFLYRGDNPFYHAMRHELQQRRETLFKALGENKNISAAVANMIGLGIGLTPSADDYLLGLSVILFIKGHPANQYREAFITALQSARQNTTPLSAITLEAAINQRYRESIAVLINLLVNQPTTFSIEAIADIKNIGSSSGSDMLLGMADACALSQTYGGNNVS</sequence>
<dbReference type="EMBL" id="CP002824">
    <property type="protein sequence ID" value="AEG97571.1"/>
    <property type="molecule type" value="Genomic_DNA"/>
</dbReference>
<dbReference type="OrthoDB" id="4933449at2"/>
<gene>
    <name evidence="1" type="ordered locus">EAE_13285</name>
</gene>
<keyword evidence="2" id="KW-1185">Reference proteome</keyword>